<dbReference type="Pfam" id="PF12802">
    <property type="entry name" value="MarR_2"/>
    <property type="match status" value="1"/>
</dbReference>
<reference evidence="3" key="1">
    <citation type="journal article" date="2019" name="Int. J. Syst. Evol. Microbiol.">
        <title>The Global Catalogue of Microorganisms (GCM) 10K type strain sequencing project: providing services to taxonomists for standard genome sequencing and annotation.</title>
        <authorList>
            <consortium name="The Broad Institute Genomics Platform"/>
            <consortium name="The Broad Institute Genome Sequencing Center for Infectious Disease"/>
            <person name="Wu L."/>
            <person name="Ma J."/>
        </authorList>
    </citation>
    <scope>NUCLEOTIDE SEQUENCE [LARGE SCALE GENOMIC DNA]</scope>
    <source>
        <strain evidence="3">KCTC 12848</strain>
    </source>
</reference>
<evidence type="ECO:0000313" key="3">
    <source>
        <dbReference type="Proteomes" id="UP001595833"/>
    </source>
</evidence>
<dbReference type="InterPro" id="IPR039422">
    <property type="entry name" value="MarR/SlyA-like"/>
</dbReference>
<dbReference type="Gene3D" id="1.10.10.10">
    <property type="entry name" value="Winged helix-like DNA-binding domain superfamily/Winged helix DNA-binding domain"/>
    <property type="match status" value="1"/>
</dbReference>
<feature type="domain" description="HTH marR-type" evidence="1">
    <location>
        <begin position="11"/>
        <end position="148"/>
    </location>
</feature>
<dbReference type="PANTHER" id="PTHR33164">
    <property type="entry name" value="TRANSCRIPTIONAL REGULATOR, MARR FAMILY"/>
    <property type="match status" value="1"/>
</dbReference>
<dbReference type="InterPro" id="IPR036388">
    <property type="entry name" value="WH-like_DNA-bd_sf"/>
</dbReference>
<dbReference type="SMART" id="SM00347">
    <property type="entry name" value="HTH_MARR"/>
    <property type="match status" value="1"/>
</dbReference>
<dbReference type="PANTHER" id="PTHR33164:SF43">
    <property type="entry name" value="HTH-TYPE TRANSCRIPTIONAL REPRESSOR YETL"/>
    <property type="match status" value="1"/>
</dbReference>
<dbReference type="SUPFAM" id="SSF46785">
    <property type="entry name" value="Winged helix' DNA-binding domain"/>
    <property type="match status" value="1"/>
</dbReference>
<dbReference type="InterPro" id="IPR036390">
    <property type="entry name" value="WH_DNA-bd_sf"/>
</dbReference>
<dbReference type="EMBL" id="JBHSJB010000032">
    <property type="protein sequence ID" value="MFC5058433.1"/>
    <property type="molecule type" value="Genomic_DNA"/>
</dbReference>
<organism evidence="2 3">
    <name type="scientific">Saccharothrix xinjiangensis</name>
    <dbReference type="NCBI Taxonomy" id="204798"/>
    <lineage>
        <taxon>Bacteria</taxon>
        <taxon>Bacillati</taxon>
        <taxon>Actinomycetota</taxon>
        <taxon>Actinomycetes</taxon>
        <taxon>Pseudonocardiales</taxon>
        <taxon>Pseudonocardiaceae</taxon>
        <taxon>Saccharothrix</taxon>
    </lineage>
</organism>
<gene>
    <name evidence="2" type="ORF">ACFPFM_32380</name>
</gene>
<protein>
    <submittedName>
        <fullName evidence="2">MarR family winged helix-turn-helix transcriptional regulator</fullName>
    </submittedName>
</protein>
<comment type="caution">
    <text evidence="2">The sequence shown here is derived from an EMBL/GenBank/DDBJ whole genome shotgun (WGS) entry which is preliminary data.</text>
</comment>
<accession>A0ABV9Y6X8</accession>
<name>A0ABV9Y6X8_9PSEU</name>
<sequence length="205" mass="22198">MTEHVAGPGGAADLDRRLADAIERLGHGLRSLAQRTAREHGLTPLQQQVVLTLSRQPTVRREVSALAAEFDVTKPTMSDAVTALERKELVTRSPGSDGRRRLLTLTPTGDEVARRLEPWDGPLLDALAGVPADDRATTLHSLLRVIADLQRQGVVSVARTCTGCRFFRADTHPDPTAPHHCGLLDVPLPLADLRTDCPEHQPATA</sequence>
<evidence type="ECO:0000259" key="1">
    <source>
        <dbReference type="PROSITE" id="PS50995"/>
    </source>
</evidence>
<dbReference type="PROSITE" id="PS50995">
    <property type="entry name" value="HTH_MARR_2"/>
    <property type="match status" value="1"/>
</dbReference>
<dbReference type="Proteomes" id="UP001595833">
    <property type="component" value="Unassembled WGS sequence"/>
</dbReference>
<proteinExistence type="predicted"/>
<dbReference type="InterPro" id="IPR000835">
    <property type="entry name" value="HTH_MarR-typ"/>
</dbReference>
<keyword evidence="3" id="KW-1185">Reference proteome</keyword>
<evidence type="ECO:0000313" key="2">
    <source>
        <dbReference type="EMBL" id="MFC5058433.1"/>
    </source>
</evidence>
<dbReference type="RefSeq" id="WP_344041072.1">
    <property type="nucleotide sequence ID" value="NZ_BAAAKE010000027.1"/>
</dbReference>